<protein>
    <recommendedName>
        <fullName evidence="3">Phage tail protein</fullName>
    </recommendedName>
</protein>
<comment type="caution">
    <text evidence="1">The sequence shown here is derived from an EMBL/GenBank/DDBJ whole genome shotgun (WGS) entry which is preliminary data.</text>
</comment>
<reference evidence="1 2" key="1">
    <citation type="submission" date="2014-04" db="EMBL/GenBank/DDBJ databases">
        <authorList>
            <person name="Bishop-Lilly K.A."/>
            <person name="Broomall S.M."/>
            <person name="Chain P.S."/>
            <person name="Chertkov O."/>
            <person name="Coyne S.R."/>
            <person name="Daligault H.E."/>
            <person name="Davenport K.W."/>
            <person name="Erkkila T."/>
            <person name="Frey K.G."/>
            <person name="Gibbons H.S."/>
            <person name="Gu W."/>
            <person name="Jaissle J."/>
            <person name="Johnson S.L."/>
            <person name="Koroleva G.I."/>
            <person name="Ladner J.T."/>
            <person name="Lo C.-C."/>
            <person name="Minogue T.D."/>
            <person name="Munk C."/>
            <person name="Palacios G.F."/>
            <person name="Redden C.L."/>
            <person name="Rosenzweig C.N."/>
            <person name="Scholz M.B."/>
            <person name="Teshima H."/>
            <person name="Xu Y."/>
        </authorList>
    </citation>
    <scope>NUCLEOTIDE SEQUENCE [LARGE SCALE GENOMIC DNA]</scope>
    <source>
        <strain evidence="2">gladioli</strain>
    </source>
</reference>
<organism evidence="1 2">
    <name type="scientific">Burkholderia gladioli</name>
    <name type="common">Pseudomonas marginata</name>
    <name type="synonym">Phytomonas marginata</name>
    <dbReference type="NCBI Taxonomy" id="28095"/>
    <lineage>
        <taxon>Bacteria</taxon>
        <taxon>Pseudomonadati</taxon>
        <taxon>Pseudomonadota</taxon>
        <taxon>Betaproteobacteria</taxon>
        <taxon>Burkholderiales</taxon>
        <taxon>Burkholderiaceae</taxon>
        <taxon>Burkholderia</taxon>
    </lineage>
</organism>
<evidence type="ECO:0000313" key="2">
    <source>
        <dbReference type="Proteomes" id="UP000029590"/>
    </source>
</evidence>
<dbReference type="EMBL" id="JPGG01000016">
    <property type="protein sequence ID" value="KGC14043.1"/>
    <property type="molecule type" value="Genomic_DNA"/>
</dbReference>
<evidence type="ECO:0008006" key="3">
    <source>
        <dbReference type="Google" id="ProtNLM"/>
    </source>
</evidence>
<proteinExistence type="predicted"/>
<dbReference type="Proteomes" id="UP000029590">
    <property type="component" value="Unassembled WGS sequence"/>
</dbReference>
<evidence type="ECO:0000313" key="1">
    <source>
        <dbReference type="EMBL" id="KGC14043.1"/>
    </source>
</evidence>
<sequence length="321" mass="30129">MTVFTFVNNVSTTLAGAITSTATSLTLSSAANLPSTISAGKPLVITLNDRATGQQFEIIYATSVSGATLSGLQRGQEGTTAQAWSTNDYAWSGPTAGQMGSLNPGRLLNVQTFMVAGTFQYTPTPGMAFVIAYCQGAGAGSGGVSATSSGSASISGGASSGALAVGKFTASDIGSFQTITVGAAGTAGAAGNSSGGSGGDSIFGTLMRAQGGFPSQGFGPTGTSTGTVLVITGAGAQTHPVATGGNLMNISGAPGSLSIGGANIGGAGGASAVGGLGGGSPLAGGGIGPGAGGGGVAISGATGDTAGNPGLVGAIFVYEFS</sequence>
<dbReference type="AlphaFoldDB" id="A0AAW3EZQ8"/>
<accession>A0AAW3EZQ8</accession>
<dbReference type="RefSeq" id="WP_155308301.1">
    <property type="nucleotide sequence ID" value="NZ_KN150850.1"/>
</dbReference>
<gene>
    <name evidence="1" type="ORF">DM48_383</name>
</gene>
<name>A0AAW3EZQ8_BURGA</name>